<keyword evidence="2" id="KW-0863">Zinc-finger</keyword>
<dbReference type="InterPro" id="IPR000182">
    <property type="entry name" value="GNAT_dom"/>
</dbReference>
<dbReference type="InterPro" id="IPR011011">
    <property type="entry name" value="Znf_FYVE_PHD"/>
</dbReference>
<reference evidence="6 7" key="1">
    <citation type="submission" date="2013-11" db="EMBL/GenBank/DDBJ databases">
        <title>Genome sequencing of Stegodyphus mimosarum.</title>
        <authorList>
            <person name="Bechsgaard J."/>
        </authorList>
    </citation>
    <scope>NUCLEOTIDE SEQUENCE [LARGE SCALE GENOMIC DNA]</scope>
</reference>
<proteinExistence type="predicted"/>
<dbReference type="PANTHER" id="PTHR20916">
    <property type="entry name" value="CYSTEINE AND GLYCINE-RICH PROTEIN 2 BINDING PROTEIN"/>
    <property type="match status" value="1"/>
</dbReference>
<keyword evidence="3" id="KW-0862">Zinc</keyword>
<evidence type="ECO:0000313" key="7">
    <source>
        <dbReference type="Proteomes" id="UP000054359"/>
    </source>
</evidence>
<dbReference type="InterPro" id="IPR016181">
    <property type="entry name" value="Acyl_CoA_acyltransferase"/>
</dbReference>
<dbReference type="GO" id="GO:0008270">
    <property type="term" value="F:zinc ion binding"/>
    <property type="evidence" value="ECO:0007669"/>
    <property type="project" value="UniProtKB-KW"/>
</dbReference>
<dbReference type="Pfam" id="PF00583">
    <property type="entry name" value="Acetyltransf_1"/>
    <property type="match status" value="1"/>
</dbReference>
<protein>
    <submittedName>
        <fullName evidence="6">Cysteine-rich protein 2-binding protein</fullName>
    </submittedName>
</protein>
<dbReference type="OMA" id="PRRNWPW"/>
<dbReference type="Proteomes" id="UP000054359">
    <property type="component" value="Unassembled WGS sequence"/>
</dbReference>
<dbReference type="SUPFAM" id="SSF57903">
    <property type="entry name" value="FYVE/PHD zinc finger"/>
    <property type="match status" value="1"/>
</dbReference>
<gene>
    <name evidence="6" type="ORF">X975_09992</name>
</gene>
<dbReference type="PANTHER" id="PTHR20916:SF26">
    <property type="entry name" value="CYSTEINE-RICH PROTEIN 2-BINDING PROTEIN"/>
    <property type="match status" value="1"/>
</dbReference>
<keyword evidence="1" id="KW-0479">Metal-binding</keyword>
<dbReference type="Gene3D" id="3.40.630.30">
    <property type="match status" value="1"/>
</dbReference>
<feature type="compositionally biased region" description="Polar residues" evidence="4">
    <location>
        <begin position="355"/>
        <end position="366"/>
    </location>
</feature>
<dbReference type="CDD" id="cd04301">
    <property type="entry name" value="NAT_SF"/>
    <property type="match status" value="1"/>
</dbReference>
<keyword evidence="7" id="KW-1185">Reference proteome</keyword>
<name>A0A087UTX1_STEMI</name>
<organism evidence="6 7">
    <name type="scientific">Stegodyphus mimosarum</name>
    <name type="common">African social velvet spider</name>
    <dbReference type="NCBI Taxonomy" id="407821"/>
    <lineage>
        <taxon>Eukaryota</taxon>
        <taxon>Metazoa</taxon>
        <taxon>Ecdysozoa</taxon>
        <taxon>Arthropoda</taxon>
        <taxon>Chelicerata</taxon>
        <taxon>Arachnida</taxon>
        <taxon>Araneae</taxon>
        <taxon>Araneomorphae</taxon>
        <taxon>Entelegynae</taxon>
        <taxon>Eresoidea</taxon>
        <taxon>Eresidae</taxon>
        <taxon>Stegodyphus</taxon>
    </lineage>
</organism>
<sequence length="701" mass="80853">MESFTESEETKDCYCSSTNFDPHMLTCTECKKRFHPSCLKSGRPSDLTGDIYFKLICANCSPDGTESVKRMKLQWTLVIILALYNLQLQGGGKCGYFRWREHICRFIDKNWTVFFGTDRKKSATWHGTVAGSLSTGANRYFVSGMEVLGETGWWSLKSSKLPSVEEIESVALNIKPSRKRKTMQELTSVPVVEGSRKKNQNIVEAAVALKEKKACIVSDDKMSKPRKKGESKTKIKSSLPHKLKLVVPKTNIPPDYEFQDNLAPKHEVPKIIIKSEYNIMPSLSEDPISLWIKDEPKANIDLDIQDIPDMFDFSTPLDTSDCLNSFLDGMLSEISSDKISIKSSTHDYESEEESSNSCKTLSTMKKVQQHPDTSRKRKAVTKDESPVKETVITESKFTLMTPYEEDQLLEKLQKYPTAMKERSDVRRLYRKLVVRKLKREKNIPLFDIDAEMRSIRGMDPPDYADREYLNKVTNSVTKRNNILDRFQTNHCNVRGKFSQHVSFVTRLMGLEDEQQESIVSPYTERVLKPFIFRNHKIKPLKLRLLEEIVSYSNRSNPNWKPPKQSPIDFCYVRPQHIPGINALCHEFFWPGIDLSETLQYPDFSCVALYRKVIIGFAFMVPDVKYNEAYITFIFCHPEWRRAGIATFMLYHLIQTCMGKDVTLHVSATSSAVFLYQKFGFKVEEFIHDFYDKYLPPDSKEC</sequence>
<dbReference type="Gene3D" id="3.90.980.20">
    <property type="match status" value="1"/>
</dbReference>
<dbReference type="PROSITE" id="PS01359">
    <property type="entry name" value="ZF_PHD_1"/>
    <property type="match status" value="1"/>
</dbReference>
<dbReference type="SUPFAM" id="SSF55729">
    <property type="entry name" value="Acyl-CoA N-acyltransferases (Nat)"/>
    <property type="match status" value="1"/>
</dbReference>
<evidence type="ECO:0000256" key="1">
    <source>
        <dbReference type="ARBA" id="ARBA00022723"/>
    </source>
</evidence>
<evidence type="ECO:0000256" key="3">
    <source>
        <dbReference type="ARBA" id="ARBA00022833"/>
    </source>
</evidence>
<feature type="region of interest" description="Disordered" evidence="4">
    <location>
        <begin position="345"/>
        <end position="387"/>
    </location>
</feature>
<dbReference type="AlphaFoldDB" id="A0A087UTX1"/>
<evidence type="ECO:0000256" key="2">
    <source>
        <dbReference type="ARBA" id="ARBA00022771"/>
    </source>
</evidence>
<accession>A0A087UTX1</accession>
<feature type="non-terminal residue" evidence="6">
    <location>
        <position position="701"/>
    </location>
</feature>
<evidence type="ECO:0000259" key="5">
    <source>
        <dbReference type="PROSITE" id="PS51186"/>
    </source>
</evidence>
<dbReference type="PROSITE" id="PS51186">
    <property type="entry name" value="GNAT"/>
    <property type="match status" value="1"/>
</dbReference>
<dbReference type="GO" id="GO:0004402">
    <property type="term" value="F:histone acetyltransferase activity"/>
    <property type="evidence" value="ECO:0007669"/>
    <property type="project" value="TreeGrafter"/>
</dbReference>
<feature type="domain" description="N-acetyltransferase" evidence="5">
    <location>
        <begin position="567"/>
        <end position="701"/>
    </location>
</feature>
<evidence type="ECO:0000313" key="6">
    <source>
        <dbReference type="EMBL" id="KFM80810.1"/>
    </source>
</evidence>
<dbReference type="InterPro" id="IPR019786">
    <property type="entry name" value="Zinc_finger_PHD-type_CS"/>
</dbReference>
<evidence type="ECO:0000256" key="4">
    <source>
        <dbReference type="SAM" id="MobiDB-lite"/>
    </source>
</evidence>
<dbReference type="EMBL" id="KK121589">
    <property type="protein sequence ID" value="KFM80810.1"/>
    <property type="molecule type" value="Genomic_DNA"/>
</dbReference>
<dbReference type="OrthoDB" id="4080456at2759"/>
<dbReference type="FunFam" id="3.40.630.30:FF:000013">
    <property type="entry name" value="cysteine-rich protein 2-binding protein-like"/>
    <property type="match status" value="1"/>
</dbReference>
<dbReference type="STRING" id="407821.A0A087UTX1"/>